<dbReference type="Proteomes" id="UP000266895">
    <property type="component" value="Chromosome"/>
</dbReference>
<accession>A0A3S4V3X8</accession>
<dbReference type="GO" id="GO:0015074">
    <property type="term" value="P:DNA integration"/>
    <property type="evidence" value="ECO:0007669"/>
    <property type="project" value="InterPro"/>
</dbReference>
<dbReference type="Pfam" id="PF00665">
    <property type="entry name" value="rve"/>
    <property type="match status" value="1"/>
</dbReference>
<dbReference type="AlphaFoldDB" id="A0A3S4V3X8"/>
<reference evidence="2 3" key="1">
    <citation type="submission" date="2018-12" db="EMBL/GenBank/DDBJ databases">
        <authorList>
            <consortium name="Pathogen Informatics"/>
        </authorList>
    </citation>
    <scope>NUCLEOTIDE SEQUENCE [LARGE SCALE GENOMIC DNA]</scope>
    <source>
        <strain evidence="2 3">NCTC11636</strain>
    </source>
</reference>
<protein>
    <recommendedName>
        <fullName evidence="1">Integrase catalytic domain-containing protein</fullName>
    </recommendedName>
</protein>
<dbReference type="InterPro" id="IPR012337">
    <property type="entry name" value="RNaseH-like_sf"/>
</dbReference>
<evidence type="ECO:0000313" key="2">
    <source>
        <dbReference type="EMBL" id="VEG27071.1"/>
    </source>
</evidence>
<gene>
    <name evidence="2" type="ORF">NCTC11636_00853</name>
</gene>
<proteinExistence type="predicted"/>
<dbReference type="SUPFAM" id="SSF53098">
    <property type="entry name" value="Ribonuclease H-like"/>
    <property type="match status" value="1"/>
</dbReference>
<name>A0A3S4V3X8_9ACTO</name>
<sequence>MKGIDDIACIRTRVEFVYLSTVLNCCTKKVVGDAMADGMRADLVYDTIDVVVRKCPHDRGIAIFHSNRGSQHTSQQFAD</sequence>
<dbReference type="PANTHER" id="PTHR46889:SF4">
    <property type="entry name" value="TRANSPOSASE INSO FOR INSERTION SEQUENCE ELEMENT IS911B-RELATED"/>
    <property type="match status" value="1"/>
</dbReference>
<dbReference type="RefSeq" id="WP_161512792.1">
    <property type="nucleotide sequence ID" value="NZ_PISF01000024.1"/>
</dbReference>
<dbReference type="KEGG" id="ahw:NCTC11636_00853"/>
<dbReference type="PANTHER" id="PTHR46889">
    <property type="entry name" value="TRANSPOSASE INSF FOR INSERTION SEQUENCE IS3B-RELATED"/>
    <property type="match status" value="1"/>
</dbReference>
<dbReference type="EMBL" id="LR134350">
    <property type="protein sequence ID" value="VEG27071.1"/>
    <property type="molecule type" value="Genomic_DNA"/>
</dbReference>
<keyword evidence="3" id="KW-1185">Reference proteome</keyword>
<evidence type="ECO:0000313" key="3">
    <source>
        <dbReference type="Proteomes" id="UP000266895"/>
    </source>
</evidence>
<evidence type="ECO:0000259" key="1">
    <source>
        <dbReference type="Pfam" id="PF00665"/>
    </source>
</evidence>
<organism evidence="2 3">
    <name type="scientific">Actinomyces howellii</name>
    <dbReference type="NCBI Taxonomy" id="52771"/>
    <lineage>
        <taxon>Bacteria</taxon>
        <taxon>Bacillati</taxon>
        <taxon>Actinomycetota</taxon>
        <taxon>Actinomycetes</taxon>
        <taxon>Actinomycetales</taxon>
        <taxon>Actinomycetaceae</taxon>
        <taxon>Actinomyces</taxon>
    </lineage>
</organism>
<feature type="domain" description="Integrase catalytic" evidence="1">
    <location>
        <begin position="6"/>
        <end position="78"/>
    </location>
</feature>
<dbReference type="InterPro" id="IPR001584">
    <property type="entry name" value="Integrase_cat-core"/>
</dbReference>
<dbReference type="InterPro" id="IPR050900">
    <property type="entry name" value="Transposase_IS3/IS150/IS904"/>
</dbReference>